<keyword evidence="2" id="KW-1185">Reference proteome</keyword>
<protein>
    <submittedName>
        <fullName evidence="1">Uncharacterized protein</fullName>
    </submittedName>
</protein>
<dbReference type="InParanoid" id="D7FGW1"/>
<dbReference type="Proteomes" id="UP000002630">
    <property type="component" value="Linkage Group LG23"/>
</dbReference>
<dbReference type="EMBL" id="FN647705">
    <property type="protein sequence ID" value="CBJ48950.1"/>
    <property type="molecule type" value="Genomic_DNA"/>
</dbReference>
<accession>D7FGW1</accession>
<reference evidence="1 2" key="1">
    <citation type="journal article" date="2010" name="Nature">
        <title>The Ectocarpus genome and the independent evolution of multicellularity in brown algae.</title>
        <authorList>
            <person name="Cock J.M."/>
            <person name="Sterck L."/>
            <person name="Rouze P."/>
            <person name="Scornet D."/>
            <person name="Allen A.E."/>
            <person name="Amoutzias G."/>
            <person name="Anthouard V."/>
            <person name="Artiguenave F."/>
            <person name="Aury J.M."/>
            <person name="Badger J.H."/>
            <person name="Beszteri B."/>
            <person name="Billiau K."/>
            <person name="Bonnet E."/>
            <person name="Bothwell J.H."/>
            <person name="Bowler C."/>
            <person name="Boyen C."/>
            <person name="Brownlee C."/>
            <person name="Carrano C.J."/>
            <person name="Charrier B."/>
            <person name="Cho G.Y."/>
            <person name="Coelho S.M."/>
            <person name="Collen J."/>
            <person name="Corre E."/>
            <person name="Da Silva C."/>
            <person name="Delage L."/>
            <person name="Delaroque N."/>
            <person name="Dittami S.M."/>
            <person name="Doulbeau S."/>
            <person name="Elias M."/>
            <person name="Farnham G."/>
            <person name="Gachon C.M."/>
            <person name="Gschloessl B."/>
            <person name="Heesch S."/>
            <person name="Jabbari K."/>
            <person name="Jubin C."/>
            <person name="Kawai H."/>
            <person name="Kimura K."/>
            <person name="Kloareg B."/>
            <person name="Kupper F.C."/>
            <person name="Lang D."/>
            <person name="Le Bail A."/>
            <person name="Leblanc C."/>
            <person name="Lerouge P."/>
            <person name="Lohr M."/>
            <person name="Lopez P.J."/>
            <person name="Martens C."/>
            <person name="Maumus F."/>
            <person name="Michel G."/>
            <person name="Miranda-Saavedra D."/>
            <person name="Morales J."/>
            <person name="Moreau H."/>
            <person name="Motomura T."/>
            <person name="Nagasato C."/>
            <person name="Napoli C.A."/>
            <person name="Nelson D.R."/>
            <person name="Nyvall-Collen P."/>
            <person name="Peters A.F."/>
            <person name="Pommier C."/>
            <person name="Potin P."/>
            <person name="Poulain J."/>
            <person name="Quesneville H."/>
            <person name="Read B."/>
            <person name="Rensing S.A."/>
            <person name="Ritter A."/>
            <person name="Rousvoal S."/>
            <person name="Samanta M."/>
            <person name="Samson G."/>
            <person name="Schroeder D.C."/>
            <person name="Segurens B."/>
            <person name="Strittmatter M."/>
            <person name="Tonon T."/>
            <person name="Tregear J.W."/>
            <person name="Valentin K."/>
            <person name="von Dassow P."/>
            <person name="Yamagishi T."/>
            <person name="Van de Peer Y."/>
            <person name="Wincker P."/>
        </authorList>
    </citation>
    <scope>NUCLEOTIDE SEQUENCE [LARGE SCALE GENOMIC DNA]</scope>
    <source>
        <strain evidence="2">Ec32 / CCAP1310/4</strain>
    </source>
</reference>
<evidence type="ECO:0000313" key="1">
    <source>
        <dbReference type="EMBL" id="CBJ48950.1"/>
    </source>
</evidence>
<dbReference type="AlphaFoldDB" id="D7FGW1"/>
<sequence>MRRRKPGKILKMTPGEKAKKDVLLRKMKPGLRRSYFTACHSFYMTAKRALGPHDRQETLAQAVDASLKDCEAREREGGPSEQPDRP</sequence>
<name>D7FGW1_ECTSI</name>
<evidence type="ECO:0000313" key="2">
    <source>
        <dbReference type="Proteomes" id="UP000002630"/>
    </source>
</evidence>
<organism evidence="1 2">
    <name type="scientific">Ectocarpus siliculosus</name>
    <name type="common">Brown alga</name>
    <name type="synonym">Conferva siliculosa</name>
    <dbReference type="NCBI Taxonomy" id="2880"/>
    <lineage>
        <taxon>Eukaryota</taxon>
        <taxon>Sar</taxon>
        <taxon>Stramenopiles</taxon>
        <taxon>Ochrophyta</taxon>
        <taxon>PX clade</taxon>
        <taxon>Phaeophyceae</taxon>
        <taxon>Ectocarpales</taxon>
        <taxon>Ectocarpaceae</taxon>
        <taxon>Ectocarpus</taxon>
    </lineage>
</organism>
<gene>
    <name evidence="1" type="ORF">Esi_0102_0040</name>
</gene>
<proteinExistence type="predicted"/>
<dbReference type="EMBL" id="FN649748">
    <property type="protein sequence ID" value="CBJ48950.1"/>
    <property type="molecule type" value="Genomic_DNA"/>
</dbReference>